<keyword evidence="1" id="KW-0732">Signal</keyword>
<dbReference type="Proteomes" id="UP001597189">
    <property type="component" value="Unassembled WGS sequence"/>
</dbReference>
<dbReference type="RefSeq" id="WP_203643762.1">
    <property type="nucleotide sequence ID" value="NZ_BOLN01000003.1"/>
</dbReference>
<reference evidence="3" key="1">
    <citation type="journal article" date="2019" name="Int. J. Syst. Evol. Microbiol.">
        <title>The Global Catalogue of Microorganisms (GCM) 10K type strain sequencing project: providing services to taxonomists for standard genome sequencing and annotation.</title>
        <authorList>
            <consortium name="The Broad Institute Genomics Platform"/>
            <consortium name="The Broad Institute Genome Sequencing Center for Infectious Disease"/>
            <person name="Wu L."/>
            <person name="Ma J."/>
        </authorList>
    </citation>
    <scope>NUCLEOTIDE SEQUENCE [LARGE SCALE GENOMIC DNA]</scope>
    <source>
        <strain evidence="3">CCM 8979</strain>
    </source>
</reference>
<feature type="signal peptide" evidence="1">
    <location>
        <begin position="1"/>
        <end position="30"/>
    </location>
</feature>
<comment type="caution">
    <text evidence="2">The sequence shown here is derived from an EMBL/GenBank/DDBJ whole genome shotgun (WGS) entry which is preliminary data.</text>
</comment>
<accession>A0ABW4D0P9</accession>
<keyword evidence="3" id="KW-1185">Reference proteome</keyword>
<sequence length="120" mass="13886">MKKMKWLLTALLMLGVAVLLINATPTTANAATVNGMPKALRHVWIRGRYKTKITKYHIYWAPKGTRYVSQISFKKVLKSGNKYTVKRLDLFEQTPYWIKGHKMYHGLPGDSNDPVTVWHR</sequence>
<protein>
    <submittedName>
        <fullName evidence="2">Uncharacterized protein</fullName>
    </submittedName>
</protein>
<proteinExistence type="predicted"/>
<name>A0ABW4D0P9_9LACO</name>
<gene>
    <name evidence="2" type="ORF">ACFQ44_05465</name>
</gene>
<evidence type="ECO:0000313" key="2">
    <source>
        <dbReference type="EMBL" id="MFD1455139.1"/>
    </source>
</evidence>
<feature type="chain" id="PRO_5045104111" evidence="1">
    <location>
        <begin position="31"/>
        <end position="120"/>
    </location>
</feature>
<evidence type="ECO:0000313" key="3">
    <source>
        <dbReference type="Proteomes" id="UP001597189"/>
    </source>
</evidence>
<organism evidence="2 3">
    <name type="scientific">Levilactobacillus lanxiensis</name>
    <dbReference type="NCBI Taxonomy" id="2799568"/>
    <lineage>
        <taxon>Bacteria</taxon>
        <taxon>Bacillati</taxon>
        <taxon>Bacillota</taxon>
        <taxon>Bacilli</taxon>
        <taxon>Lactobacillales</taxon>
        <taxon>Lactobacillaceae</taxon>
        <taxon>Levilactobacillus</taxon>
    </lineage>
</organism>
<dbReference type="EMBL" id="JBHTOD010000003">
    <property type="protein sequence ID" value="MFD1455139.1"/>
    <property type="molecule type" value="Genomic_DNA"/>
</dbReference>
<evidence type="ECO:0000256" key="1">
    <source>
        <dbReference type="SAM" id="SignalP"/>
    </source>
</evidence>